<dbReference type="OrthoDB" id="41119at2157"/>
<dbReference type="InterPro" id="IPR027395">
    <property type="entry name" value="WH_DNA-bd_dom"/>
</dbReference>
<sequence length="99" mass="11337">MELDKLVDLIKSNKALNVSVRLGILLGLYYVKSAWFKDLIESTRLNKAELYQHLKAMHKSGYLKISYMPTPSGKRMRVVITEEGEKVAREILKLLGKSQ</sequence>
<proteinExistence type="predicted"/>
<dbReference type="InterPro" id="IPR036390">
    <property type="entry name" value="WH_DNA-bd_sf"/>
</dbReference>
<dbReference type="Gene3D" id="1.10.10.10">
    <property type="entry name" value="Winged helix-like DNA-binding domain superfamily/Winged helix DNA-binding domain"/>
    <property type="match status" value="1"/>
</dbReference>
<gene>
    <name evidence="2" type="ORF">ATY89_03735</name>
    <name evidence="3" type="ORF">ATZ20_06760</name>
</gene>
<dbReference type="EMBL" id="CP013694">
    <property type="protein sequence ID" value="ALU29138.1"/>
    <property type="molecule type" value="Genomic_DNA"/>
</dbReference>
<dbReference type="SUPFAM" id="SSF46785">
    <property type="entry name" value="Winged helix' DNA-binding domain"/>
    <property type="match status" value="1"/>
</dbReference>
<evidence type="ECO:0000313" key="5">
    <source>
        <dbReference type="Proteomes" id="UP000065473"/>
    </source>
</evidence>
<dbReference type="EMBL" id="CP013695">
    <property type="protein sequence ID" value="ALU31864.1"/>
    <property type="molecule type" value="Genomic_DNA"/>
</dbReference>
<dbReference type="PANTHER" id="PTHR37318:SF1">
    <property type="entry name" value="BSL7504 PROTEIN"/>
    <property type="match status" value="1"/>
</dbReference>
<dbReference type="AlphaFoldDB" id="A0A0U2WSS9"/>
<evidence type="ECO:0000313" key="4">
    <source>
        <dbReference type="Proteomes" id="UP000060043"/>
    </source>
</evidence>
<dbReference type="OMA" id="YTRSAWF"/>
<dbReference type="RefSeq" id="WP_011277425.1">
    <property type="nucleotide sequence ID" value="NZ_BHWZ01000001.1"/>
</dbReference>
<dbReference type="Proteomes" id="UP000060043">
    <property type="component" value="Chromosome"/>
</dbReference>
<dbReference type="Pfam" id="PF13601">
    <property type="entry name" value="HTH_34"/>
    <property type="match status" value="1"/>
</dbReference>
<organism evidence="2 5">
    <name type="scientific">Sulfolobus acidocaldarius</name>
    <dbReference type="NCBI Taxonomy" id="2285"/>
    <lineage>
        <taxon>Archaea</taxon>
        <taxon>Thermoproteota</taxon>
        <taxon>Thermoprotei</taxon>
        <taxon>Sulfolobales</taxon>
        <taxon>Sulfolobaceae</taxon>
        <taxon>Sulfolobus</taxon>
    </lineage>
</organism>
<name>A0A0U2WSS9_9CREN</name>
<protein>
    <recommendedName>
        <fullName evidence="1">Winged helix DNA-binding domain-containing protein</fullName>
    </recommendedName>
</protein>
<dbReference type="InterPro" id="IPR036388">
    <property type="entry name" value="WH-like_DNA-bd_sf"/>
</dbReference>
<evidence type="ECO:0000313" key="3">
    <source>
        <dbReference type="EMBL" id="ALU31864.1"/>
    </source>
</evidence>
<feature type="domain" description="Winged helix DNA-binding" evidence="1">
    <location>
        <begin position="20"/>
        <end position="95"/>
    </location>
</feature>
<reference evidence="4 5" key="1">
    <citation type="submission" date="2015-12" db="EMBL/GenBank/DDBJ databases">
        <title>A stable core within a dynamic pangenome in Sulfolobus acidocaldarius.</title>
        <authorList>
            <person name="Anderson R."/>
            <person name="Kouris A."/>
            <person name="Seward C."/>
            <person name="Campbell K."/>
            <person name="Whitaker R."/>
        </authorList>
    </citation>
    <scope>NUCLEOTIDE SEQUENCE [LARGE SCALE GENOMIC DNA]</scope>
    <source>
        <strain evidence="2 5">GG12-C01-09</strain>
        <strain evidence="3 4">NG05B_CO5_07</strain>
    </source>
</reference>
<dbReference type="PANTHER" id="PTHR37318">
    <property type="entry name" value="BSL7504 PROTEIN"/>
    <property type="match status" value="1"/>
</dbReference>
<dbReference type="Proteomes" id="UP000065473">
    <property type="component" value="Chromosome"/>
</dbReference>
<dbReference type="GeneID" id="14551049"/>
<accession>A0A0U2WSS9</accession>
<evidence type="ECO:0000259" key="1">
    <source>
        <dbReference type="Pfam" id="PF13601"/>
    </source>
</evidence>
<evidence type="ECO:0000313" key="2">
    <source>
        <dbReference type="EMBL" id="ALU29138.1"/>
    </source>
</evidence>